<name>A0A1Y5NXN7_9MICO</name>
<gene>
    <name evidence="1" type="ORF">MIPYR_10241</name>
</gene>
<accession>A0A1Y5NXN7</accession>
<dbReference type="PROSITE" id="PS51257">
    <property type="entry name" value="PROKAR_LIPOPROTEIN"/>
    <property type="match status" value="1"/>
</dbReference>
<reference evidence="1" key="1">
    <citation type="submission" date="2016-03" db="EMBL/GenBank/DDBJ databases">
        <authorList>
            <person name="Ploux O."/>
        </authorList>
    </citation>
    <scope>NUCLEOTIDE SEQUENCE</scope>
    <source>
        <strain evidence="1">UC1</strain>
    </source>
</reference>
<protein>
    <recommendedName>
        <fullName evidence="2">Lipoprotein</fullName>
    </recommendedName>
</protein>
<evidence type="ECO:0000313" key="1">
    <source>
        <dbReference type="EMBL" id="SBS70060.1"/>
    </source>
</evidence>
<dbReference type="PROSITE" id="PS00430">
    <property type="entry name" value="TONB_DEPENDENT_REC_1"/>
    <property type="match status" value="1"/>
</dbReference>
<dbReference type="InterPro" id="IPR010916">
    <property type="entry name" value="TonB_box_CS"/>
</dbReference>
<dbReference type="AlphaFoldDB" id="A0A1Y5NXN7"/>
<sequence>MDRTRVPATVALVIVAGALGGCAAEAGMGLPTLTPGDRDTVLVQAPRGTASVTGALSVAGNGCFHWAQPGSPADGAWVVWPDDARQDGAEVVLDGGDRIGDGDGVRGEGGIVTLDDLPEGAEEQSYFGSFGRFCDADERGVLVLVTVAAQNEP</sequence>
<proteinExistence type="predicted"/>
<dbReference type="RefSeq" id="WP_295572610.1">
    <property type="nucleotide sequence ID" value="NZ_FLQR01000001.1"/>
</dbReference>
<dbReference type="EMBL" id="FLQR01000001">
    <property type="protein sequence ID" value="SBS70060.1"/>
    <property type="molecule type" value="Genomic_DNA"/>
</dbReference>
<organism evidence="1">
    <name type="scientific">uncultured Microbacterium sp</name>
    <dbReference type="NCBI Taxonomy" id="191216"/>
    <lineage>
        <taxon>Bacteria</taxon>
        <taxon>Bacillati</taxon>
        <taxon>Actinomycetota</taxon>
        <taxon>Actinomycetes</taxon>
        <taxon>Micrococcales</taxon>
        <taxon>Microbacteriaceae</taxon>
        <taxon>Microbacterium</taxon>
        <taxon>environmental samples</taxon>
    </lineage>
</organism>
<evidence type="ECO:0008006" key="2">
    <source>
        <dbReference type="Google" id="ProtNLM"/>
    </source>
</evidence>